<accession>A0A432V3G9</accession>
<dbReference type="InterPro" id="IPR017819">
    <property type="entry name" value="Plasmid_partition_RepB"/>
</dbReference>
<dbReference type="InterPro" id="IPR011111">
    <property type="entry name" value="Plasmid_RepB"/>
</dbReference>
<dbReference type="GO" id="GO:0005694">
    <property type="term" value="C:chromosome"/>
    <property type="evidence" value="ECO:0007669"/>
    <property type="project" value="TreeGrafter"/>
</dbReference>
<dbReference type="InterPro" id="IPR003115">
    <property type="entry name" value="ParB_N"/>
</dbReference>
<dbReference type="CDD" id="cd16405">
    <property type="entry name" value="RepB_like_N"/>
    <property type="match status" value="1"/>
</dbReference>
<protein>
    <submittedName>
        <fullName evidence="4">Plasmid partitioning protein RepB</fullName>
    </submittedName>
</protein>
<sequence length="359" mass="39119">MHGRGQLRHREAGPAGLGEGTQVKKPDGRGRDILQGLVAAGKPNPPSEASVHPARASGAVRAMSLGLDRLTAEAAQAKALREELASRETTQELDPALFSQSIVSDRIPSTTDTRFQELKAAIAENGQQIPIIARPHPTDDGHYQIAAGHRRWRVAQELGLPVKAIIRALSDKEMVILQGQENGPREDLSFIERARFAMQMESRGFDRDTLSAALNVDKPEVSRLLTVSQVLGEELIVAIGPAPKVGRPRWLQLAKALEYPGARNQLKNVVAASDFQAADSDRRFAIILDAAGMPKSPTNRRAKSPGRVAWIEKKGGKVRLVSDNSSFASFLQRRLPDLLKEFGESHEGKSNPNEKGTTR</sequence>
<keyword evidence="5" id="KW-1185">Reference proteome</keyword>
<dbReference type="GO" id="GO:0007059">
    <property type="term" value="P:chromosome segregation"/>
    <property type="evidence" value="ECO:0007669"/>
    <property type="project" value="TreeGrafter"/>
</dbReference>
<reference evidence="4 5" key="1">
    <citation type="submission" date="2018-11" db="EMBL/GenBank/DDBJ databases">
        <title>Pseudaminobacter arsenicus sp. nov., an arsenic-resistant bacterium isolated from arsenic-rich aquifers.</title>
        <authorList>
            <person name="Mu Y."/>
        </authorList>
    </citation>
    <scope>NUCLEOTIDE SEQUENCE [LARGE SCALE GENOMIC DNA]</scope>
    <source>
        <strain evidence="4 5">CB3</strain>
    </source>
</reference>
<comment type="similarity">
    <text evidence="1">Belongs to the ParB family.</text>
</comment>
<dbReference type="PANTHER" id="PTHR33375:SF1">
    <property type="entry name" value="CHROMOSOME-PARTITIONING PROTEIN PARB-RELATED"/>
    <property type="match status" value="1"/>
</dbReference>
<dbReference type="Pfam" id="PF02195">
    <property type="entry name" value="ParB_N"/>
    <property type="match status" value="1"/>
</dbReference>
<dbReference type="InterPro" id="IPR037972">
    <property type="entry name" value="RepB_N"/>
</dbReference>
<evidence type="ECO:0000256" key="2">
    <source>
        <dbReference type="SAM" id="MobiDB-lite"/>
    </source>
</evidence>
<dbReference type="Proteomes" id="UP000281647">
    <property type="component" value="Unassembled WGS sequence"/>
</dbReference>
<dbReference type="PANTHER" id="PTHR33375">
    <property type="entry name" value="CHROMOSOME-PARTITIONING PROTEIN PARB-RELATED"/>
    <property type="match status" value="1"/>
</dbReference>
<feature type="compositionally biased region" description="Basic and acidic residues" evidence="2">
    <location>
        <begin position="22"/>
        <end position="32"/>
    </location>
</feature>
<dbReference type="NCBIfam" id="TIGR03454">
    <property type="entry name" value="partition_RepB"/>
    <property type="match status" value="1"/>
</dbReference>
<dbReference type="GO" id="GO:0003677">
    <property type="term" value="F:DNA binding"/>
    <property type="evidence" value="ECO:0007669"/>
    <property type="project" value="InterPro"/>
</dbReference>
<feature type="domain" description="ParB-like N-terminal" evidence="3">
    <location>
        <begin position="91"/>
        <end position="183"/>
    </location>
</feature>
<proteinExistence type="inferred from homology"/>
<dbReference type="SUPFAM" id="SSF109709">
    <property type="entry name" value="KorB DNA-binding domain-like"/>
    <property type="match status" value="1"/>
</dbReference>
<evidence type="ECO:0000313" key="4">
    <source>
        <dbReference type="EMBL" id="RUM96749.1"/>
    </source>
</evidence>
<dbReference type="SUPFAM" id="SSF110849">
    <property type="entry name" value="ParB/Sulfiredoxin"/>
    <property type="match status" value="1"/>
</dbReference>
<dbReference type="InterPro" id="IPR050336">
    <property type="entry name" value="Chromosome_partition/occlusion"/>
</dbReference>
<dbReference type="Gene3D" id="3.90.1530.30">
    <property type="match status" value="1"/>
</dbReference>
<organism evidence="4 5">
    <name type="scientific">Borborobacter arsenicus</name>
    <dbReference type="NCBI Taxonomy" id="1851146"/>
    <lineage>
        <taxon>Bacteria</taxon>
        <taxon>Pseudomonadati</taxon>
        <taxon>Pseudomonadota</taxon>
        <taxon>Alphaproteobacteria</taxon>
        <taxon>Hyphomicrobiales</taxon>
        <taxon>Phyllobacteriaceae</taxon>
        <taxon>Borborobacter</taxon>
    </lineage>
</organism>
<evidence type="ECO:0000313" key="5">
    <source>
        <dbReference type="Proteomes" id="UP000281647"/>
    </source>
</evidence>
<name>A0A432V3G9_9HYPH</name>
<dbReference type="NCBIfam" id="TIGR00180">
    <property type="entry name" value="parB_part"/>
    <property type="match status" value="1"/>
</dbReference>
<gene>
    <name evidence="4" type="primary">repB</name>
    <name evidence="4" type="ORF">EET67_16060</name>
</gene>
<dbReference type="AlphaFoldDB" id="A0A432V3G9"/>
<evidence type="ECO:0000259" key="3">
    <source>
        <dbReference type="SMART" id="SM00470"/>
    </source>
</evidence>
<comment type="caution">
    <text evidence="4">The sequence shown here is derived from an EMBL/GenBank/DDBJ whole genome shotgun (WGS) entry which is preliminary data.</text>
</comment>
<dbReference type="EMBL" id="RKST01000016">
    <property type="protein sequence ID" value="RUM96749.1"/>
    <property type="molecule type" value="Genomic_DNA"/>
</dbReference>
<dbReference type="Pfam" id="PF07506">
    <property type="entry name" value="RepB"/>
    <property type="match status" value="1"/>
</dbReference>
<evidence type="ECO:0000256" key="1">
    <source>
        <dbReference type="ARBA" id="ARBA00006295"/>
    </source>
</evidence>
<dbReference type="Gene3D" id="1.10.10.2830">
    <property type="match status" value="1"/>
</dbReference>
<dbReference type="OrthoDB" id="7908920at2"/>
<feature type="region of interest" description="Disordered" evidence="2">
    <location>
        <begin position="1"/>
        <end position="55"/>
    </location>
</feature>
<dbReference type="InterPro" id="IPR004437">
    <property type="entry name" value="ParB/RepB/Spo0J"/>
</dbReference>
<dbReference type="SMART" id="SM00470">
    <property type="entry name" value="ParB"/>
    <property type="match status" value="1"/>
</dbReference>
<dbReference type="InterPro" id="IPR036086">
    <property type="entry name" value="ParB/Sulfiredoxin_sf"/>
</dbReference>